<protein>
    <submittedName>
        <fullName evidence="1">Uncharacterized protein</fullName>
    </submittedName>
</protein>
<proteinExistence type="predicted"/>
<dbReference type="AlphaFoldDB" id="A0AAV0CR47"/>
<evidence type="ECO:0000313" key="1">
    <source>
        <dbReference type="EMBL" id="CAH9080686.1"/>
    </source>
</evidence>
<organism evidence="1 2">
    <name type="scientific">Cuscuta epithymum</name>
    <dbReference type="NCBI Taxonomy" id="186058"/>
    <lineage>
        <taxon>Eukaryota</taxon>
        <taxon>Viridiplantae</taxon>
        <taxon>Streptophyta</taxon>
        <taxon>Embryophyta</taxon>
        <taxon>Tracheophyta</taxon>
        <taxon>Spermatophyta</taxon>
        <taxon>Magnoliopsida</taxon>
        <taxon>eudicotyledons</taxon>
        <taxon>Gunneridae</taxon>
        <taxon>Pentapetalae</taxon>
        <taxon>asterids</taxon>
        <taxon>lamiids</taxon>
        <taxon>Solanales</taxon>
        <taxon>Convolvulaceae</taxon>
        <taxon>Cuscuteae</taxon>
        <taxon>Cuscuta</taxon>
        <taxon>Cuscuta subgen. Cuscuta</taxon>
    </lineage>
</organism>
<dbReference type="Proteomes" id="UP001152523">
    <property type="component" value="Unassembled WGS sequence"/>
</dbReference>
<gene>
    <name evidence="1" type="ORF">CEPIT_LOCUS7399</name>
</gene>
<comment type="caution">
    <text evidence="1">The sequence shown here is derived from an EMBL/GenBank/DDBJ whole genome shotgun (WGS) entry which is preliminary data.</text>
</comment>
<reference evidence="1" key="1">
    <citation type="submission" date="2022-07" db="EMBL/GenBank/DDBJ databases">
        <authorList>
            <person name="Macas J."/>
            <person name="Novak P."/>
            <person name="Neumann P."/>
        </authorList>
    </citation>
    <scope>NUCLEOTIDE SEQUENCE</scope>
</reference>
<sequence length="183" mass="22318">MKHNQCYMVSNRVSLKWFSPFASLQYCHFSEVHHKDHSEPHLAVFYTSFFLKLNNGQHQIFWLRWRLKQANAERNWRSGWLNLGSGGWRRWRRTKYLTRLRKWLRKEAVVRVKMERALRSMWPSTEDFARYVQLIEKSVKESLKKCRPYKRKGPGSRPVQIRCQEVKKYGRVRELREDENSSE</sequence>
<keyword evidence="2" id="KW-1185">Reference proteome</keyword>
<dbReference type="EMBL" id="CAMAPF010000035">
    <property type="protein sequence ID" value="CAH9080686.1"/>
    <property type="molecule type" value="Genomic_DNA"/>
</dbReference>
<name>A0AAV0CR47_9ASTE</name>
<accession>A0AAV0CR47</accession>
<evidence type="ECO:0000313" key="2">
    <source>
        <dbReference type="Proteomes" id="UP001152523"/>
    </source>
</evidence>